<accession>A0A562RTF2</accession>
<dbReference type="InterPro" id="IPR029063">
    <property type="entry name" value="SAM-dependent_MTases_sf"/>
</dbReference>
<dbReference type="Proteomes" id="UP000318307">
    <property type="component" value="Unassembled WGS sequence"/>
</dbReference>
<sequence length="209" mass="24123">MTTKKYQTEQENFWAGSFGNEYMERNRDPLLVSSNIHLFSEIIACTKDVHSIFEVGANIGLNIDALNQLCPEKTTSSLELNTEAFSTLKNKCTGEAYQGSVLDLNPSELPTFDFTFTKGVLIHIHPDKLPLVYEKLYQLSSKYLCIIEYYNPTPVEVEYRGFRNKLFKRDFAGEILTAYQDLKLVNYGFKYHKDNNFPIGDVTWFLLKK</sequence>
<keyword evidence="2" id="KW-1185">Reference proteome</keyword>
<evidence type="ECO:0000313" key="2">
    <source>
        <dbReference type="Proteomes" id="UP000318307"/>
    </source>
</evidence>
<protein>
    <submittedName>
        <fullName evidence="1">Spore coat polysaccharide biosynthesis protein SpsF</fullName>
    </submittedName>
</protein>
<dbReference type="InterPro" id="IPR020027">
    <property type="entry name" value="Pseudamin_synth-assoc_MeTrfase"/>
</dbReference>
<comment type="caution">
    <text evidence="1">The sequence shown here is derived from an EMBL/GenBank/DDBJ whole genome shotgun (WGS) entry which is preliminary data.</text>
</comment>
<organism evidence="1 2">
    <name type="scientific">Desulfobotulus alkaliphilus</name>
    <dbReference type="NCBI Taxonomy" id="622671"/>
    <lineage>
        <taxon>Bacteria</taxon>
        <taxon>Pseudomonadati</taxon>
        <taxon>Thermodesulfobacteriota</taxon>
        <taxon>Desulfobacteria</taxon>
        <taxon>Desulfobacterales</taxon>
        <taxon>Desulfobacteraceae</taxon>
        <taxon>Desulfobotulus</taxon>
    </lineage>
</organism>
<dbReference type="OrthoDB" id="7184189at2"/>
<dbReference type="SUPFAM" id="SSF53335">
    <property type="entry name" value="S-adenosyl-L-methionine-dependent methyltransferases"/>
    <property type="match status" value="1"/>
</dbReference>
<dbReference type="AlphaFoldDB" id="A0A562RTF2"/>
<reference evidence="1 2" key="1">
    <citation type="submission" date="2019-07" db="EMBL/GenBank/DDBJ databases">
        <title>Genome sequencing of 100 strains of the haloalkaliphilic chemolithoautotrophic sulfur-oxidizing bacterium Thioalkalivibrio.</title>
        <authorList>
            <person name="Muyzer G."/>
        </authorList>
    </citation>
    <scope>NUCLEOTIDE SEQUENCE [LARGE SCALE GENOMIC DNA]</scope>
    <source>
        <strain evidence="1 2">ASO4-4</strain>
    </source>
</reference>
<gene>
    <name evidence="1" type="ORF">LZ24_01511</name>
</gene>
<name>A0A562RTF2_9BACT</name>
<proteinExistence type="predicted"/>
<dbReference type="NCBIfam" id="TIGR03587">
    <property type="entry name" value="Pse_Me-ase"/>
    <property type="match status" value="1"/>
</dbReference>
<dbReference type="Gene3D" id="3.40.50.150">
    <property type="entry name" value="Vaccinia Virus protein VP39"/>
    <property type="match status" value="1"/>
</dbReference>
<dbReference type="EMBL" id="VLLC01000010">
    <property type="protein sequence ID" value="TWI72369.1"/>
    <property type="molecule type" value="Genomic_DNA"/>
</dbReference>
<evidence type="ECO:0000313" key="1">
    <source>
        <dbReference type="EMBL" id="TWI72369.1"/>
    </source>
</evidence>